<reference evidence="12 13" key="1">
    <citation type="submission" date="2019-09" db="EMBL/GenBank/DDBJ databases">
        <title>In-depth cultivation of the pig gut microbiome towards novel bacterial diversity and tailored functional studies.</title>
        <authorList>
            <person name="Wylensek D."/>
            <person name="Hitch T.C.A."/>
            <person name="Clavel T."/>
        </authorList>
    </citation>
    <scope>NUCLEOTIDE SEQUENCE [LARGE SCALE GENOMIC DNA]</scope>
    <source>
        <strain evidence="12 13">PG-178-WT-4</strain>
    </source>
</reference>
<dbReference type="RefSeq" id="WP_154509235.1">
    <property type="nucleotide sequence ID" value="NZ_VUMH01000002.1"/>
</dbReference>
<dbReference type="PANTHER" id="PTHR43555:SF1">
    <property type="entry name" value="PHOSPHORIBOSYLFORMYLGLYCINAMIDINE SYNTHASE SUBUNIT PURL"/>
    <property type="match status" value="1"/>
</dbReference>
<dbReference type="InterPro" id="IPR010918">
    <property type="entry name" value="PurM-like_C_dom"/>
</dbReference>
<feature type="binding site" evidence="8">
    <location>
        <position position="748"/>
    </location>
    <ligand>
        <name>ATP</name>
        <dbReference type="ChEBI" id="CHEBI:30616"/>
    </ligand>
</feature>
<feature type="binding site" evidence="8">
    <location>
        <position position="349"/>
    </location>
    <ligand>
        <name>Mg(2+)</name>
        <dbReference type="ChEBI" id="CHEBI:18420"/>
        <label>2</label>
    </ligand>
</feature>
<feature type="binding site" evidence="8">
    <location>
        <position position="325"/>
    </location>
    <ligand>
        <name>Mg(2+)</name>
        <dbReference type="ChEBI" id="CHEBI:18420"/>
        <label>1</label>
    </ligand>
</feature>
<dbReference type="Pfam" id="PF00586">
    <property type="entry name" value="AIRS"/>
    <property type="match status" value="1"/>
</dbReference>
<evidence type="ECO:0000256" key="2">
    <source>
        <dbReference type="ARBA" id="ARBA00022598"/>
    </source>
</evidence>
<dbReference type="GO" id="GO:0005524">
    <property type="term" value="F:ATP binding"/>
    <property type="evidence" value="ECO:0007669"/>
    <property type="project" value="UniProtKB-UniRule"/>
</dbReference>
<feature type="domain" description="Phosphoribosylformylglycinamidine synthase linker" evidence="11">
    <location>
        <begin position="197"/>
        <end position="257"/>
    </location>
</feature>
<accession>A0A6L5XIT7</accession>
<dbReference type="UniPathway" id="UPA00074">
    <property type="reaction ID" value="UER00128"/>
</dbReference>
<dbReference type="EC" id="6.3.5.3" evidence="8"/>
<comment type="function">
    <text evidence="8">Part of the phosphoribosylformylglycinamidine synthase complex involved in the purines biosynthetic pathway. Catalyzes the ATP-dependent conversion of formylglycinamide ribonucleotide (FGAR) and glutamine to yield formylglycinamidine ribonucleotide (FGAM) and glutamate. The FGAM synthase complex is composed of three subunits. PurQ produces an ammonia molecule by converting glutamine to glutamate. PurL transfers the ammonia molecule to FGAR to form FGAM in an ATP-dependent manner. PurS interacts with PurQ and PurL and is thought to assist in the transfer of the ammonia molecule from PurQ to PurL.</text>
</comment>
<dbReference type="SUPFAM" id="SSF56042">
    <property type="entry name" value="PurM C-terminal domain-like"/>
    <property type="match status" value="2"/>
</dbReference>
<dbReference type="Proteomes" id="UP000477488">
    <property type="component" value="Unassembled WGS sequence"/>
</dbReference>
<feature type="binding site" evidence="8">
    <location>
        <position position="795"/>
    </location>
    <ligand>
        <name>substrate</name>
    </ligand>
</feature>
<dbReference type="Pfam" id="PF02769">
    <property type="entry name" value="AIRS_C"/>
    <property type="match status" value="2"/>
</dbReference>
<sequence>MLYRVETGPHAGLDDTQGRKTAQHLRKALGLSVARVRQIKVFTVDGLDGAQVRRLLDEGVWHDPILQRASLEPLPLLTPEPDWFVEVGFRPGVTDNEARTARDTAALVLDIPRDSLRVYTAVQYRICNDPAAPLNREQVEALSRDLLCNTLIQRFRIKSLEEWRSEPGFAPQAAKVTGEANDTVDVVALSGMDDAALQQASRENTWALNLDELHCIRDHFTEAGEAVRRKALDLPADPTDVEMEVLAQTWSEHCKHKIFASRIDYYNEETGRREAVDNLYKTCIRDATALLRARMGENDYCKSVFKDNAGVIAFINGYDACIKVETHNSPSALDPYGGALTGIVGVNRDPMGTGMGAELVCNTDVFCFASPFYDKALPPRLLHPRRVLEGVREGVEHGGNKSGIPTVNGSLVFDERYLGKPLVYCGTVGIIPTEINGRPGWEKKAEVGDVIVMTGGRIGKDGIHGATFSSEELHEGSPATAVQIGDPITQRKMYDFILRARDLGLYNAITDNGAGGLSSSVGEMAEDTGGCVLDIAKAPLKYDGLRPWEILLSEAQERMTLAVPPDKLAAFMDLAARMDVEATALGRFTDSGFFEARYGDRVVASLPMEFMHDGVPQLELEAVWKAPDMPDIHVESAGLDARGEGEFLRRMLGRLNICSKEYIIRQYDHEVRGGSVIKPLVGVLRDGPADAGVLRPLLESDAGLVISHGICPKFSDYDTYWMMANAMDEAVRNAVAVGGDPDALAGVDNFCWCDPVQSEKNPDGRYKLAQLVRACKALRQFSLAYNLPCISGKDSMKNDYTGGGERISIPPTVLFSVLGVIRNVTCTQTSDFKREGEYIYLLGGTWREMGGSEAADELGFRGGRVPQVDAGTALPRYRGLHALMGQRAVAACHDCSDGGLAVALAEMCIGGRLGAEVDLNAVPALEAMSRTELLYSESASRLLVSVKPDLAMLLDALGMWQLCRRIGTVTGDGHLTLKSGDSTLLRENVEDLARAFKRTLDW</sequence>
<dbReference type="InterPro" id="IPR036676">
    <property type="entry name" value="PurM-like_C_sf"/>
</dbReference>
<dbReference type="PANTHER" id="PTHR43555">
    <property type="entry name" value="PHOSPHORIBOSYLFORMYLGLYCINAMIDINE SYNTHASE SUBUNIT PURL"/>
    <property type="match status" value="1"/>
</dbReference>
<dbReference type="GO" id="GO:0005737">
    <property type="term" value="C:cytoplasm"/>
    <property type="evidence" value="ECO:0007669"/>
    <property type="project" value="UniProtKB-SubCell"/>
</dbReference>
<dbReference type="InterPro" id="IPR036921">
    <property type="entry name" value="PurM-like_N_sf"/>
</dbReference>
<dbReference type="Pfam" id="PF18072">
    <property type="entry name" value="FGAR-AT_linker"/>
    <property type="match status" value="1"/>
</dbReference>
<dbReference type="InterPro" id="IPR016188">
    <property type="entry name" value="PurM-like_N"/>
</dbReference>
<feature type="domain" description="PurM-like N-terminal" evidence="9">
    <location>
        <begin position="307"/>
        <end position="431"/>
    </location>
</feature>
<keyword evidence="1 8" id="KW-0963">Cytoplasm</keyword>
<dbReference type="CDD" id="cd02203">
    <property type="entry name" value="PurL_repeat1"/>
    <property type="match status" value="1"/>
</dbReference>
<evidence type="ECO:0000259" key="11">
    <source>
        <dbReference type="Pfam" id="PF18072"/>
    </source>
</evidence>
<comment type="caution">
    <text evidence="8">Lacks conserved residue(s) required for the propagation of feature annotation.</text>
</comment>
<evidence type="ECO:0000259" key="10">
    <source>
        <dbReference type="Pfam" id="PF02769"/>
    </source>
</evidence>
<dbReference type="Gene3D" id="3.90.650.10">
    <property type="entry name" value="PurM-like C-terminal domain"/>
    <property type="match status" value="2"/>
</dbReference>
<protein>
    <recommendedName>
        <fullName evidence="8">Phosphoribosylformylglycinamidine synthase subunit PurL</fullName>
        <shortName evidence="8">FGAM synthase</shortName>
        <ecNumber evidence="8">6.3.5.3</ecNumber>
    </recommendedName>
    <alternativeName>
        <fullName evidence="8">Formylglycinamide ribonucleotide amidotransferase subunit II</fullName>
        <shortName evidence="8">FGAR amidotransferase II</shortName>
        <shortName evidence="8">FGAR-AT II</shortName>
    </alternativeName>
    <alternativeName>
        <fullName evidence="8">Glutamine amidotransferase PurL</fullName>
    </alternativeName>
    <alternativeName>
        <fullName evidence="8">Phosphoribosylformylglycinamidine synthase subunit II</fullName>
    </alternativeName>
</protein>
<keyword evidence="3 8" id="KW-0479">Metal-binding</keyword>
<dbReference type="Gene3D" id="1.10.8.750">
    <property type="entry name" value="Phosphoribosylformylglycinamidine synthase, linker domain"/>
    <property type="match status" value="1"/>
</dbReference>
<feature type="binding site" evidence="8">
    <location>
        <position position="483"/>
    </location>
    <ligand>
        <name>substrate</name>
    </ligand>
</feature>
<comment type="subcellular location">
    <subcellularLocation>
        <location evidence="8">Cytoplasm</location>
    </subcellularLocation>
</comment>
<evidence type="ECO:0000256" key="6">
    <source>
        <dbReference type="ARBA" id="ARBA00022840"/>
    </source>
</evidence>
<feature type="binding site" evidence="8">
    <location>
        <position position="792"/>
    </location>
    <ligand>
        <name>ATP</name>
        <dbReference type="ChEBI" id="CHEBI:30616"/>
    </ligand>
</feature>
<evidence type="ECO:0000259" key="9">
    <source>
        <dbReference type="Pfam" id="PF00586"/>
    </source>
</evidence>
<comment type="pathway">
    <text evidence="8">Purine metabolism; IMP biosynthesis via de novo pathway; 5-amino-1-(5-phospho-D-ribosyl)imidazole from N(2)-formyl-N(1)-(5-phospho-D-ribosyl)glycinamide: step 1/2.</text>
</comment>
<comment type="subunit">
    <text evidence="8">Monomer. Part of the FGAM synthase complex composed of 1 PurL, 1 PurQ and 2 PurS subunits.</text>
</comment>
<keyword evidence="4 8" id="KW-0547">Nucleotide-binding</keyword>
<feature type="active site" evidence="8">
    <location>
        <position position="253"/>
    </location>
</feature>
<dbReference type="CDD" id="cd02204">
    <property type="entry name" value="PurL_repeat2"/>
    <property type="match status" value="1"/>
</dbReference>
<evidence type="ECO:0000313" key="12">
    <source>
        <dbReference type="EMBL" id="MSS27155.1"/>
    </source>
</evidence>
<dbReference type="HAMAP" id="MF_00420">
    <property type="entry name" value="PurL_2"/>
    <property type="match status" value="1"/>
</dbReference>
<evidence type="ECO:0000256" key="8">
    <source>
        <dbReference type="HAMAP-Rule" id="MF_00420"/>
    </source>
</evidence>
<dbReference type="GO" id="GO:0004642">
    <property type="term" value="F:phosphoribosylformylglycinamidine synthase activity"/>
    <property type="evidence" value="ECO:0007669"/>
    <property type="project" value="UniProtKB-UniRule"/>
</dbReference>
<gene>
    <name evidence="8" type="primary">purL</name>
    <name evidence="12" type="ORF">FYJ44_03650</name>
</gene>
<keyword evidence="6 8" id="KW-0067">ATP-binding</keyword>
<feature type="binding site" evidence="8">
    <location>
        <position position="348"/>
    </location>
    <ligand>
        <name>substrate</name>
    </ligand>
</feature>
<dbReference type="InterPro" id="IPR010074">
    <property type="entry name" value="PRibForGlyAmidine_synth_PurL"/>
</dbReference>
<evidence type="ECO:0000256" key="5">
    <source>
        <dbReference type="ARBA" id="ARBA00022755"/>
    </source>
</evidence>
<feature type="domain" description="PurM-like C-terminal" evidence="10">
    <location>
        <begin position="446"/>
        <end position="595"/>
    </location>
</feature>
<feature type="domain" description="PurM-like C-terminal" evidence="10">
    <location>
        <begin position="834"/>
        <end position="977"/>
    </location>
</feature>
<keyword evidence="5 8" id="KW-0658">Purine biosynthesis</keyword>
<dbReference type="InterPro" id="IPR036604">
    <property type="entry name" value="PurS-like_sf"/>
</dbReference>
<dbReference type="InterPro" id="IPR041609">
    <property type="entry name" value="PurL_linker"/>
</dbReference>
<keyword evidence="13" id="KW-1185">Reference proteome</keyword>
<dbReference type="Gene3D" id="3.30.1330.10">
    <property type="entry name" value="PurM-like, N-terminal domain"/>
    <property type="match status" value="2"/>
</dbReference>
<proteinExistence type="inferred from homology"/>
<dbReference type="SUPFAM" id="SSF55326">
    <property type="entry name" value="PurM N-terminal domain-like"/>
    <property type="match status" value="2"/>
</dbReference>
<dbReference type="Gene3D" id="3.30.1280.10">
    <property type="entry name" value="Phosphoribosylformylglycinamidine synthase subunit PurS"/>
    <property type="match status" value="1"/>
</dbReference>
<evidence type="ECO:0000256" key="4">
    <source>
        <dbReference type="ARBA" id="ARBA00022741"/>
    </source>
</evidence>
<comment type="caution">
    <text evidence="12">The sequence shown here is derived from an EMBL/GenBank/DDBJ whole genome shotgun (WGS) entry which is preliminary data.</text>
</comment>
<keyword evidence="7 8" id="KW-0460">Magnesium</keyword>
<dbReference type="GO" id="GO:0006189">
    <property type="term" value="P:'de novo' IMP biosynthetic process"/>
    <property type="evidence" value="ECO:0007669"/>
    <property type="project" value="UniProtKB-UniRule"/>
</dbReference>
<evidence type="ECO:0000256" key="3">
    <source>
        <dbReference type="ARBA" id="ARBA00022723"/>
    </source>
</evidence>
<dbReference type="GO" id="GO:0000287">
    <property type="term" value="F:magnesium ion binding"/>
    <property type="evidence" value="ECO:0007669"/>
    <property type="project" value="UniProtKB-UniRule"/>
</dbReference>
<comment type="catalytic activity">
    <reaction evidence="8">
        <text>N(2)-formyl-N(1)-(5-phospho-beta-D-ribosyl)glycinamide + L-glutamine + ATP + H2O = 2-formamido-N(1)-(5-O-phospho-beta-D-ribosyl)acetamidine + L-glutamate + ADP + phosphate + H(+)</text>
        <dbReference type="Rhea" id="RHEA:17129"/>
        <dbReference type="ChEBI" id="CHEBI:15377"/>
        <dbReference type="ChEBI" id="CHEBI:15378"/>
        <dbReference type="ChEBI" id="CHEBI:29985"/>
        <dbReference type="ChEBI" id="CHEBI:30616"/>
        <dbReference type="ChEBI" id="CHEBI:43474"/>
        <dbReference type="ChEBI" id="CHEBI:58359"/>
        <dbReference type="ChEBI" id="CHEBI:147286"/>
        <dbReference type="ChEBI" id="CHEBI:147287"/>
        <dbReference type="ChEBI" id="CHEBI:456216"/>
        <dbReference type="EC" id="6.3.5.3"/>
    </reaction>
</comment>
<comment type="similarity">
    <text evidence="8">Belongs to the FGAMS family.</text>
</comment>
<name>A0A6L5XIT7_9BACT</name>
<organism evidence="12 13">
    <name type="scientific">Desulfovibrio porci</name>
    <dbReference type="NCBI Taxonomy" id="2605782"/>
    <lineage>
        <taxon>Bacteria</taxon>
        <taxon>Pseudomonadati</taxon>
        <taxon>Thermodesulfobacteriota</taxon>
        <taxon>Desulfovibrionia</taxon>
        <taxon>Desulfovibrionales</taxon>
        <taxon>Desulfovibrionaceae</taxon>
        <taxon>Desulfovibrio</taxon>
    </lineage>
</organism>
<evidence type="ECO:0000256" key="7">
    <source>
        <dbReference type="ARBA" id="ARBA00022842"/>
    </source>
</evidence>
<dbReference type="AlphaFoldDB" id="A0A6L5XIT7"/>
<feature type="binding site" evidence="8">
    <location>
        <position position="323"/>
    </location>
    <ligand>
        <name>ATP</name>
        <dbReference type="ChEBI" id="CHEBI:30616"/>
    </ligand>
</feature>
<evidence type="ECO:0000313" key="13">
    <source>
        <dbReference type="Proteomes" id="UP000477488"/>
    </source>
</evidence>
<evidence type="ECO:0000256" key="1">
    <source>
        <dbReference type="ARBA" id="ARBA00022490"/>
    </source>
</evidence>
<dbReference type="EMBL" id="VUMH01000002">
    <property type="protein sequence ID" value="MSS27155.1"/>
    <property type="molecule type" value="Genomic_DNA"/>
</dbReference>
<keyword evidence="2 8" id="KW-0436">Ligase</keyword>
<feature type="active site" description="Proton acceptor" evidence="8">
    <location>
        <position position="327"/>
    </location>
</feature>
<feature type="binding site" evidence="8">
    <location>
        <position position="511"/>
    </location>
    <ligand>
        <name>Mg(2+)</name>
        <dbReference type="ChEBI" id="CHEBI:18420"/>
        <label>2</label>
    </ligand>
</feature>